<name>A0A0M4QUH1_9MICC</name>
<evidence type="ECO:0008006" key="8">
    <source>
        <dbReference type="Google" id="ProtNLM"/>
    </source>
</evidence>
<dbReference type="GO" id="GO:0006631">
    <property type="term" value="P:fatty acid metabolic process"/>
    <property type="evidence" value="ECO:0007669"/>
    <property type="project" value="UniProtKB-KW"/>
</dbReference>
<accession>A0A0M4QUH1</accession>
<evidence type="ECO:0000256" key="1">
    <source>
        <dbReference type="ARBA" id="ARBA00005005"/>
    </source>
</evidence>
<dbReference type="InterPro" id="IPR045002">
    <property type="entry name" value="Ech1-like"/>
</dbReference>
<dbReference type="CDD" id="cd06558">
    <property type="entry name" value="crotonase-like"/>
    <property type="match status" value="1"/>
</dbReference>
<proteinExistence type="inferred from homology"/>
<keyword evidence="5" id="KW-0413">Isomerase</keyword>
<dbReference type="AlphaFoldDB" id="A0A0M4QUH1"/>
<organism evidence="6 7">
    <name type="scientific">Arthrobacter alpinus</name>
    <dbReference type="NCBI Taxonomy" id="656366"/>
    <lineage>
        <taxon>Bacteria</taxon>
        <taxon>Bacillati</taxon>
        <taxon>Actinomycetota</taxon>
        <taxon>Actinomycetes</taxon>
        <taxon>Micrococcales</taxon>
        <taxon>Micrococcaceae</taxon>
        <taxon>Arthrobacter</taxon>
    </lineage>
</organism>
<gene>
    <name evidence="6" type="ORF">AOC05_00440</name>
</gene>
<evidence type="ECO:0000313" key="7">
    <source>
        <dbReference type="Proteomes" id="UP000062833"/>
    </source>
</evidence>
<dbReference type="PANTHER" id="PTHR43149:SF1">
    <property type="entry name" value="DELTA(3,5)-DELTA(2,4)-DIENOYL-COA ISOMERASE, MITOCHONDRIAL"/>
    <property type="match status" value="1"/>
</dbReference>
<dbReference type="Gene3D" id="1.10.12.10">
    <property type="entry name" value="Lyase 2-enoyl-coa Hydratase, Chain A, domain 2"/>
    <property type="match status" value="1"/>
</dbReference>
<dbReference type="Gene3D" id="3.90.226.10">
    <property type="entry name" value="2-enoyl-CoA Hydratase, Chain A, domain 1"/>
    <property type="match status" value="1"/>
</dbReference>
<dbReference type="KEGG" id="aaq:AOC05_00440"/>
<dbReference type="InterPro" id="IPR014748">
    <property type="entry name" value="Enoyl-CoA_hydra_C"/>
</dbReference>
<protein>
    <recommendedName>
        <fullName evidence="8">Enoyl-CoA hydratase</fullName>
    </recommendedName>
</protein>
<dbReference type="SUPFAM" id="SSF52096">
    <property type="entry name" value="ClpP/crotonase"/>
    <property type="match status" value="1"/>
</dbReference>
<dbReference type="PATRIC" id="fig|656366.3.peg.89"/>
<dbReference type="Proteomes" id="UP000062833">
    <property type="component" value="Chromosome"/>
</dbReference>
<sequence>MSYFIIDHPRPGLAIATINRPEKLNTMTGPLLEEAVEQFAALDRDPETRVLILTGAGRAFCAGGDLSEGPGGAVTAGLSGEAAGDLLLDFMKTSTILSKGNFTTIAAVNGACAGAGLSWAAACDLRVSASAARFNTAFLNAGLSGDFGGYWFLERLIGRGRAIDLYLRPRPFDAQEALDIGFVSAVVHNALESASEIADKLLDCAPIALQSMKRNFVDSSLPLGEYLTQEAHRHSACVDANDAAEAARAFVEKRAPHFVGR</sequence>
<dbReference type="EMBL" id="CP012677">
    <property type="protein sequence ID" value="ALE91186.1"/>
    <property type="molecule type" value="Genomic_DNA"/>
</dbReference>
<reference evidence="7" key="1">
    <citation type="submission" date="2015-09" db="EMBL/GenBank/DDBJ databases">
        <title>Complete genome of Arthrobacter alpinus strain R3.8.</title>
        <authorList>
            <person name="See-Too W.S."/>
            <person name="Chan K.G."/>
        </authorList>
    </citation>
    <scope>NUCLEOTIDE SEQUENCE [LARGE SCALE GENOMIC DNA]</scope>
    <source>
        <strain evidence="7">R3.8</strain>
    </source>
</reference>
<dbReference type="InterPro" id="IPR001753">
    <property type="entry name" value="Enoyl-CoA_hydra/iso"/>
</dbReference>
<keyword evidence="7" id="KW-1185">Reference proteome</keyword>
<evidence type="ECO:0000256" key="5">
    <source>
        <dbReference type="ARBA" id="ARBA00023235"/>
    </source>
</evidence>
<keyword evidence="4" id="KW-0443">Lipid metabolism</keyword>
<dbReference type="GO" id="GO:0016853">
    <property type="term" value="F:isomerase activity"/>
    <property type="evidence" value="ECO:0007669"/>
    <property type="project" value="UniProtKB-KW"/>
</dbReference>
<evidence type="ECO:0000313" key="6">
    <source>
        <dbReference type="EMBL" id="ALE91186.1"/>
    </source>
</evidence>
<dbReference type="Pfam" id="PF00378">
    <property type="entry name" value="ECH_1"/>
    <property type="match status" value="1"/>
</dbReference>
<comment type="similarity">
    <text evidence="2">Belongs to the enoyl-CoA hydratase/isomerase family.</text>
</comment>
<keyword evidence="3" id="KW-0276">Fatty acid metabolism</keyword>
<comment type="pathway">
    <text evidence="1">Lipid metabolism; fatty acid beta-oxidation.</text>
</comment>
<dbReference type="RefSeq" id="WP_062004714.1">
    <property type="nucleotide sequence ID" value="NZ_CP012677.1"/>
</dbReference>
<dbReference type="PANTHER" id="PTHR43149">
    <property type="entry name" value="ENOYL-COA HYDRATASE"/>
    <property type="match status" value="1"/>
</dbReference>
<dbReference type="InterPro" id="IPR029045">
    <property type="entry name" value="ClpP/crotonase-like_dom_sf"/>
</dbReference>
<dbReference type="OrthoDB" id="4955439at2"/>
<evidence type="ECO:0000256" key="4">
    <source>
        <dbReference type="ARBA" id="ARBA00023098"/>
    </source>
</evidence>
<evidence type="ECO:0000256" key="3">
    <source>
        <dbReference type="ARBA" id="ARBA00022832"/>
    </source>
</evidence>
<evidence type="ECO:0000256" key="2">
    <source>
        <dbReference type="ARBA" id="ARBA00005254"/>
    </source>
</evidence>